<keyword evidence="3" id="KW-0472">Membrane</keyword>
<evidence type="ECO:0000256" key="3">
    <source>
        <dbReference type="SAM" id="Phobius"/>
    </source>
</evidence>
<dbReference type="InterPro" id="IPR036259">
    <property type="entry name" value="MFS_trans_sf"/>
</dbReference>
<evidence type="ECO:0000256" key="2">
    <source>
        <dbReference type="SAM" id="MobiDB-lite"/>
    </source>
</evidence>
<feature type="transmembrane region" description="Helical" evidence="3">
    <location>
        <begin position="173"/>
        <end position="200"/>
    </location>
</feature>
<dbReference type="PANTHER" id="PTHR11360">
    <property type="entry name" value="MONOCARBOXYLATE TRANSPORTER"/>
    <property type="match status" value="1"/>
</dbReference>
<feature type="transmembrane region" description="Helical" evidence="3">
    <location>
        <begin position="149"/>
        <end position="167"/>
    </location>
</feature>
<feature type="transmembrane region" description="Helical" evidence="3">
    <location>
        <begin position="238"/>
        <end position="257"/>
    </location>
</feature>
<keyword evidence="3" id="KW-0812">Transmembrane</keyword>
<feature type="transmembrane region" description="Helical" evidence="3">
    <location>
        <begin position="415"/>
        <end position="433"/>
    </location>
</feature>
<dbReference type="PANTHER" id="PTHR11360:SF260">
    <property type="entry name" value="MFS DOMAIN-CONTAINING PROTEIN"/>
    <property type="match status" value="1"/>
</dbReference>
<sequence>MERLGCISAAEPAVALLPVVGDEEIGQQFINQTMKSSVKGANGNEQEEAKGAGKVEAGLDDDDNIRWDEARRKRNMDKGWAWAVLFGAFVIHAVVFGIAMGMGIFYSEFLDEFHRGPVATSWLIATHCALGTLSGPIGSILANRLGFRPVTAAGALIASLGFVLSYFATEFWMLFLCFGAISGLGLGITYAPSFGILALYFDKRKTAATAACSIGIGVGMLLIPPLERLMISSLTWRGATLILAGITLNMVPCSLLFTEHEQAKPKAAPSFSQSADVSLFKKMSFYVVLANFFLMGAFQIFMIIGIRFAMDEHGVSKDNAPLLISVQGIFSICGRLSAVVIGLNRWTSGLATRYTLFHVGTFLAAVFIGVFPVMPTFLGLCALSGGVGFFLGLRYALLPSIMIEIFTPKRFSTSWSYGMAMMGVGSLLMPPLSEWTAQLAGSSRGPFYICTGSMLIACFGGLILQYCLQTLKRNPEIFALSSSSLKNSVKSQLL</sequence>
<evidence type="ECO:0000313" key="6">
    <source>
        <dbReference type="Proteomes" id="UP000192578"/>
    </source>
</evidence>
<feature type="transmembrane region" description="Helical" evidence="3">
    <location>
        <begin position="207"/>
        <end position="226"/>
    </location>
</feature>
<dbReference type="PROSITE" id="PS50850">
    <property type="entry name" value="MFS"/>
    <property type="match status" value="1"/>
</dbReference>
<dbReference type="SUPFAM" id="SSF103473">
    <property type="entry name" value="MFS general substrate transporter"/>
    <property type="match status" value="1"/>
</dbReference>
<proteinExistence type="predicted"/>
<dbReference type="EMBL" id="MTYJ01000136">
    <property type="protein sequence ID" value="OQV12833.1"/>
    <property type="molecule type" value="Genomic_DNA"/>
</dbReference>
<feature type="transmembrane region" description="Helical" evidence="3">
    <location>
        <begin position="445"/>
        <end position="468"/>
    </location>
</feature>
<evidence type="ECO:0000259" key="4">
    <source>
        <dbReference type="PROSITE" id="PS50850"/>
    </source>
</evidence>
<dbReference type="InterPro" id="IPR050327">
    <property type="entry name" value="Proton-linked_MCT"/>
</dbReference>
<dbReference type="Gene3D" id="1.20.1250.20">
    <property type="entry name" value="MFS general substrate transporter like domains"/>
    <property type="match status" value="2"/>
</dbReference>
<feature type="transmembrane region" description="Helical" evidence="3">
    <location>
        <begin position="80"/>
        <end position="107"/>
    </location>
</feature>
<gene>
    <name evidence="5" type="ORF">BV898_12962</name>
</gene>
<keyword evidence="6" id="KW-1185">Reference proteome</keyword>
<dbReference type="GO" id="GO:0008028">
    <property type="term" value="F:monocarboxylic acid transmembrane transporter activity"/>
    <property type="evidence" value="ECO:0007669"/>
    <property type="project" value="TreeGrafter"/>
</dbReference>
<dbReference type="GO" id="GO:0016020">
    <property type="term" value="C:membrane"/>
    <property type="evidence" value="ECO:0007669"/>
    <property type="project" value="UniProtKB-SubCell"/>
</dbReference>
<dbReference type="Proteomes" id="UP000192578">
    <property type="component" value="Unassembled WGS sequence"/>
</dbReference>
<protein>
    <submittedName>
        <fullName evidence="5">Monocarboxylate transporter 12</fullName>
    </submittedName>
</protein>
<accession>A0A1W0WCF5</accession>
<feature type="transmembrane region" description="Helical" evidence="3">
    <location>
        <begin position="285"/>
        <end position="310"/>
    </location>
</feature>
<feature type="transmembrane region" description="Helical" evidence="3">
    <location>
        <begin position="355"/>
        <end position="371"/>
    </location>
</feature>
<feature type="transmembrane region" description="Helical" evidence="3">
    <location>
        <begin position="119"/>
        <end position="142"/>
    </location>
</feature>
<reference evidence="6" key="1">
    <citation type="submission" date="2017-01" db="EMBL/GenBank/DDBJ databases">
        <title>Comparative genomics of anhydrobiosis in the tardigrade Hypsibius dujardini.</title>
        <authorList>
            <person name="Yoshida Y."/>
            <person name="Koutsovoulos G."/>
            <person name="Laetsch D."/>
            <person name="Stevens L."/>
            <person name="Kumar S."/>
            <person name="Horikawa D."/>
            <person name="Ishino K."/>
            <person name="Komine S."/>
            <person name="Tomita M."/>
            <person name="Blaxter M."/>
            <person name="Arakawa K."/>
        </authorList>
    </citation>
    <scope>NUCLEOTIDE SEQUENCE [LARGE SCALE GENOMIC DNA]</scope>
    <source>
        <strain evidence="6">Z151</strain>
    </source>
</reference>
<evidence type="ECO:0000313" key="5">
    <source>
        <dbReference type="EMBL" id="OQV12833.1"/>
    </source>
</evidence>
<dbReference type="InterPro" id="IPR011701">
    <property type="entry name" value="MFS"/>
</dbReference>
<feature type="transmembrane region" description="Helical" evidence="3">
    <location>
        <begin position="322"/>
        <end position="343"/>
    </location>
</feature>
<feature type="transmembrane region" description="Helical" evidence="3">
    <location>
        <begin position="377"/>
        <end position="403"/>
    </location>
</feature>
<keyword evidence="3" id="KW-1133">Transmembrane helix</keyword>
<comment type="caution">
    <text evidence="5">The sequence shown here is derived from an EMBL/GenBank/DDBJ whole genome shotgun (WGS) entry which is preliminary data.</text>
</comment>
<dbReference type="CDD" id="cd17352">
    <property type="entry name" value="MFS_MCT_SLC16"/>
    <property type="match status" value="1"/>
</dbReference>
<evidence type="ECO:0000256" key="1">
    <source>
        <dbReference type="ARBA" id="ARBA00004141"/>
    </source>
</evidence>
<feature type="domain" description="Major facilitator superfamily (MFS) profile" evidence="4">
    <location>
        <begin position="81"/>
        <end position="469"/>
    </location>
</feature>
<dbReference type="OrthoDB" id="410267at2759"/>
<dbReference type="AlphaFoldDB" id="A0A1W0WCF5"/>
<name>A0A1W0WCF5_HYPEX</name>
<dbReference type="Pfam" id="PF07690">
    <property type="entry name" value="MFS_1"/>
    <property type="match status" value="1"/>
</dbReference>
<dbReference type="InterPro" id="IPR020846">
    <property type="entry name" value="MFS_dom"/>
</dbReference>
<organism evidence="5 6">
    <name type="scientific">Hypsibius exemplaris</name>
    <name type="common">Freshwater tardigrade</name>
    <dbReference type="NCBI Taxonomy" id="2072580"/>
    <lineage>
        <taxon>Eukaryota</taxon>
        <taxon>Metazoa</taxon>
        <taxon>Ecdysozoa</taxon>
        <taxon>Tardigrada</taxon>
        <taxon>Eutardigrada</taxon>
        <taxon>Parachela</taxon>
        <taxon>Hypsibioidea</taxon>
        <taxon>Hypsibiidae</taxon>
        <taxon>Hypsibius</taxon>
    </lineage>
</organism>
<feature type="region of interest" description="Disordered" evidence="2">
    <location>
        <begin position="37"/>
        <end position="57"/>
    </location>
</feature>
<comment type="subcellular location">
    <subcellularLocation>
        <location evidence="1">Membrane</location>
        <topology evidence="1">Multi-pass membrane protein</topology>
    </subcellularLocation>
</comment>